<reference evidence="1 2" key="1">
    <citation type="submission" date="2021-01" db="EMBL/GenBank/DDBJ databases">
        <title>FDA dAtabase for Regulatory Grade micrObial Sequences (FDA-ARGOS): Supporting development and validation of Infectious Disease Dx tests.</title>
        <authorList>
            <person name="Nelson B."/>
            <person name="Plummer A."/>
            <person name="Tallon L."/>
            <person name="Sadzewicz L."/>
            <person name="Zhao X."/>
            <person name="Boylan J."/>
            <person name="Ott S."/>
            <person name="Bowen H."/>
            <person name="Vavikolanu K."/>
            <person name="Mehta A."/>
            <person name="Aluvathingal J."/>
            <person name="Nadendla S."/>
            <person name="Myers T."/>
            <person name="Yan Y."/>
            <person name="Sichtig H."/>
        </authorList>
    </citation>
    <scope>NUCLEOTIDE SEQUENCE [LARGE SCALE GENOMIC DNA]</scope>
    <source>
        <strain evidence="1 2">FDAARGOS_1161</strain>
    </source>
</reference>
<dbReference type="EMBL" id="CP068053">
    <property type="protein sequence ID" value="QQS98692.1"/>
    <property type="molecule type" value="Genomic_DNA"/>
</dbReference>
<dbReference type="RefSeq" id="WP_081705021.1">
    <property type="nucleotide sequence ID" value="NZ_CP068053.1"/>
</dbReference>
<protein>
    <submittedName>
        <fullName evidence="1">YhfH family protein</fullName>
    </submittedName>
</protein>
<name>A0A974RYU0_PERPY</name>
<dbReference type="InterPro" id="IPR025432">
    <property type="entry name" value="YhfH-like"/>
</dbReference>
<sequence length="45" mass="5280">MQTKNPMEFFRNLPSKQCPECGDVVHEQAESYLMECDRCLAKKED</sequence>
<proteinExistence type="predicted"/>
<dbReference type="Pfam" id="PF14149">
    <property type="entry name" value="YhfH"/>
    <property type="match status" value="1"/>
</dbReference>
<keyword evidence="2" id="KW-1185">Reference proteome</keyword>
<dbReference type="Proteomes" id="UP000595254">
    <property type="component" value="Chromosome"/>
</dbReference>
<evidence type="ECO:0000313" key="2">
    <source>
        <dbReference type="Proteomes" id="UP000595254"/>
    </source>
</evidence>
<dbReference type="KEGG" id="ppsr:I6J18_13300"/>
<evidence type="ECO:0000313" key="1">
    <source>
        <dbReference type="EMBL" id="QQS98692.1"/>
    </source>
</evidence>
<gene>
    <name evidence="1" type="ORF">I6J18_13300</name>
</gene>
<accession>A0A974RYU0</accession>
<dbReference type="AlphaFoldDB" id="A0A974RYU0"/>
<organism evidence="1 2">
    <name type="scientific">Peribacillus psychrosaccharolyticus</name>
    <name type="common">Bacillus psychrosaccharolyticus</name>
    <dbReference type="NCBI Taxonomy" id="1407"/>
    <lineage>
        <taxon>Bacteria</taxon>
        <taxon>Bacillati</taxon>
        <taxon>Bacillota</taxon>
        <taxon>Bacilli</taxon>
        <taxon>Bacillales</taxon>
        <taxon>Bacillaceae</taxon>
        <taxon>Peribacillus</taxon>
    </lineage>
</organism>